<dbReference type="PANTHER" id="PTHR31340:SF3">
    <property type="entry name" value="MITOCHONDRIAL GENOME MAINTENANCE EXONUCLEASE 1"/>
    <property type="match status" value="1"/>
</dbReference>
<protein>
    <submittedName>
        <fullName evidence="2">Exonuclease</fullName>
    </submittedName>
</protein>
<dbReference type="EMBL" id="MW117965">
    <property type="protein sequence ID" value="QPB07880.1"/>
    <property type="molecule type" value="Genomic_DNA"/>
</dbReference>
<dbReference type="RefSeq" id="YP_010670371.1">
    <property type="nucleotide sequence ID" value="NC_070964.1"/>
</dbReference>
<name>A0A873W9X8_9CAUD</name>
<keyword evidence="2" id="KW-0269">Exonuclease</keyword>
<proteinExistence type="predicted"/>
<dbReference type="KEGG" id="vg:77946576"/>
<dbReference type="InterPro" id="IPR038726">
    <property type="entry name" value="PDDEXK_AddAB-type"/>
</dbReference>
<keyword evidence="3" id="KW-1185">Reference proteome</keyword>
<organism evidence="2 3">
    <name type="scientific">Synechococcus phage S-H38</name>
    <dbReference type="NCBI Taxonomy" id="2783673"/>
    <lineage>
        <taxon>Viruses</taxon>
        <taxon>Duplodnaviria</taxon>
        <taxon>Heunggongvirae</taxon>
        <taxon>Uroviricota</taxon>
        <taxon>Caudoviricetes</taxon>
        <taxon>Pantevenvirales</taxon>
        <taxon>Kyanoviridae</taxon>
        <taxon>Yellowseavirus</taxon>
        <taxon>Yellowseavirus thirtyeight</taxon>
    </lineage>
</organism>
<dbReference type="Gene3D" id="3.90.320.10">
    <property type="match status" value="1"/>
</dbReference>
<dbReference type="GeneID" id="77946576"/>
<dbReference type="InterPro" id="IPR011604">
    <property type="entry name" value="PDDEXK-like_dom_sf"/>
</dbReference>
<sequence length="228" mass="26315">MFKFVDLPVQLHDVESIDRDGKRFYPVKEGVEYPSITTITSFRKAAFFKEWRRRVGEEYANRKTERATTRGTEFHSIAELYLKNEPITADSFAPLPFSLFQMARSTLDRISDIHCLESALYSDLLGIAGRVDCIANFDGVLSVIDFKTSDKEKKEKWIENYFVQETAYAVMFYERTGLQPKQIVTIIATEEGSCQVIKKTNLDYYYSLLKDYIDDFNTANAKTKQPIG</sequence>
<dbReference type="PANTHER" id="PTHR31340">
    <property type="entry name" value="MITOCHONDRIAL GENOME MAINTENANCE EXONUCLEASE 1"/>
    <property type="match status" value="1"/>
</dbReference>
<dbReference type="Pfam" id="PF12705">
    <property type="entry name" value="PDDEXK_1"/>
    <property type="match status" value="1"/>
</dbReference>
<accession>A0A873W9X8</accession>
<evidence type="ECO:0000313" key="2">
    <source>
        <dbReference type="EMBL" id="QPB07880.1"/>
    </source>
</evidence>
<evidence type="ECO:0000313" key="3">
    <source>
        <dbReference type="Proteomes" id="UP000663144"/>
    </source>
</evidence>
<reference evidence="2" key="1">
    <citation type="submission" date="2020-10" db="EMBL/GenBank/DDBJ databases">
        <title>The Isolation and Genome Sequence of a Novel Cyanophage S-H38 from the Yellow Sea, China.</title>
        <authorList>
            <person name="Jiang T."/>
        </authorList>
    </citation>
    <scope>NUCLEOTIDE SEQUENCE</scope>
</reference>
<dbReference type="GO" id="GO:0004527">
    <property type="term" value="F:exonuclease activity"/>
    <property type="evidence" value="ECO:0007669"/>
    <property type="project" value="UniProtKB-KW"/>
</dbReference>
<keyword evidence="2" id="KW-0378">Hydrolase</keyword>
<feature type="domain" description="PD-(D/E)XK endonuclease-like" evidence="1">
    <location>
        <begin position="81"/>
        <end position="179"/>
    </location>
</feature>
<evidence type="ECO:0000259" key="1">
    <source>
        <dbReference type="Pfam" id="PF12705"/>
    </source>
</evidence>
<keyword evidence="2" id="KW-0540">Nuclease</keyword>
<dbReference type="Proteomes" id="UP000663144">
    <property type="component" value="Segment"/>
</dbReference>